<feature type="transmembrane region" description="Helical" evidence="1">
    <location>
        <begin position="463"/>
        <end position="486"/>
    </location>
</feature>
<evidence type="ECO:0000313" key="3">
    <source>
        <dbReference type="Proteomes" id="UP000009168"/>
    </source>
</evidence>
<gene>
    <name evidence="2" type="ORF">TTHERM_000927401</name>
</gene>
<evidence type="ECO:0000256" key="1">
    <source>
        <dbReference type="SAM" id="Phobius"/>
    </source>
</evidence>
<dbReference type="EMBL" id="GG662734">
    <property type="protein sequence ID" value="EWS75047.1"/>
    <property type="molecule type" value="Genomic_DNA"/>
</dbReference>
<reference evidence="2" key="1">
    <citation type="submission" date="2008-09" db="EMBL/GenBank/DDBJ databases">
        <authorList>
            <person name="Eisen J.A."/>
            <person name="Wu M."/>
            <person name="Wu D."/>
            <person name="Nierman W.C."/>
            <person name="Orias E."/>
            <person name="Delcher A.L."/>
            <person name="Salzberg S.L."/>
        </authorList>
    </citation>
    <scope>NUCLEOTIDE SEQUENCE</scope>
    <source>
        <strain evidence="2">SB210</strain>
    </source>
</reference>
<organism evidence="2 3">
    <name type="scientific">Tetrahymena thermophila (strain SB210)</name>
    <dbReference type="NCBI Taxonomy" id="312017"/>
    <lineage>
        <taxon>Eukaryota</taxon>
        <taxon>Sar</taxon>
        <taxon>Alveolata</taxon>
        <taxon>Ciliophora</taxon>
        <taxon>Intramacronucleata</taxon>
        <taxon>Oligohymenophorea</taxon>
        <taxon>Hymenostomatida</taxon>
        <taxon>Tetrahymenina</taxon>
        <taxon>Tetrahymenidae</taxon>
        <taxon>Tetrahymena</taxon>
    </lineage>
</organism>
<name>W7XC95_TETTS</name>
<protein>
    <submittedName>
        <fullName evidence="2">Transmembrane protein, putative</fullName>
    </submittedName>
</protein>
<dbReference type="AlphaFoldDB" id="W7XC95"/>
<evidence type="ECO:0000313" key="2">
    <source>
        <dbReference type="EMBL" id="EWS75047.1"/>
    </source>
</evidence>
<reference evidence="2" key="2">
    <citation type="submission" date="2014-02" db="EMBL/GenBank/DDBJ databases">
        <title>Annotation update of Tetrahymena thermophila SB210.</title>
        <authorList>
            <person name="Bidwell S."/>
            <person name="Michalis H.M."/>
            <person name="Zafar N."/>
            <person name="Joardar V."/>
            <person name="Miao W."/>
            <person name="Russ C."/>
            <person name="Eisen J."/>
            <person name="Wu M."/>
            <person name="Wu D."/>
            <person name="Nierman W."/>
            <person name="Orias E."/>
            <person name="Delcher A."/>
            <person name="Salzberg S."/>
            <person name="Coyne R."/>
        </authorList>
    </citation>
    <scope>NUCLEOTIDE SEQUENCE</scope>
    <source>
        <strain evidence="2">SB210</strain>
    </source>
</reference>
<proteinExistence type="predicted"/>
<accession>W7XC95</accession>
<sequence length="703" mass="82992">MIITFSFQKISSYSQTFGILNKRLLSDDTKFNDVVAWDDKSLERFSQNQNKSNYLLLSQSQLKDYCQPIELCQQNQTCINSFNNYRLQQNYMDDNIQYKKAQFSSWSSSMYIDWDDLAAAQKEYLIKMNLQQTFWQSYIINQKYDFIQSIRIYTARQSDGIYYQILSESYLLASSFSQNTYYGGPFACVKRNGRYPEYAFTSTDQFYGFQYQNQHIQTCGNSTSPCSCPYFNQKRLLPIEWRCRPWYQEANDTFYIKFSQPYIDQGLKTVASTSTFKIVKSQKNTYSIQDELNYQQDAVQAMDLYLQNIQTRFLQNFEDEEYSYLVSTNPSKNSTDYTPLIMAHPSMNISTQQNIYDVEFQNEQSNDNDKYMYANQTSFLSEIFTIENSCKELIQMNNSYIRTIVKDGQQYLTRFSPIFVCYGNLYEQYSSKVAYYVKSISYQKRDKSTKEVSQMMEFMVKTIFILVIVAILFISIIFFILLKYFLKHNFEIPIAIVSKVIQEADCESIYILNTKIESGQLKTSLELKNLIFTINKVILQFQEKINKKLQNKEDNFSQIQKKYLKSINTFYTFSHKTGLGMCLNNLSVLYMLQKNYQKAIDFMNIANLITNQIFEENTQSLILTNKIAKINSNQMQAIQRTKFSFNLIDKLFLNVIKLIIQKPVSKLQTRLYQINFIQMIMMIQMKLKDSINNPFLVTMINKF</sequence>
<dbReference type="GeneID" id="24441111"/>
<dbReference type="KEGG" id="tet:TTHERM_000927401"/>
<dbReference type="InParanoid" id="W7XC95"/>
<keyword evidence="3" id="KW-1185">Reference proteome</keyword>
<keyword evidence="1" id="KW-0472">Membrane</keyword>
<keyword evidence="1 2" id="KW-0812">Transmembrane</keyword>
<dbReference type="RefSeq" id="XP_012652422.1">
    <property type="nucleotide sequence ID" value="XM_012796968.1"/>
</dbReference>
<dbReference type="InterPro" id="IPR011990">
    <property type="entry name" value="TPR-like_helical_dom_sf"/>
</dbReference>
<dbReference type="CDD" id="cd00054">
    <property type="entry name" value="EGF_CA"/>
    <property type="match status" value="1"/>
</dbReference>
<dbReference type="Gene3D" id="1.25.40.10">
    <property type="entry name" value="Tetratricopeptide repeat domain"/>
    <property type="match status" value="1"/>
</dbReference>
<keyword evidence="1" id="KW-1133">Transmembrane helix</keyword>
<dbReference type="Proteomes" id="UP000009168">
    <property type="component" value="Unassembled WGS sequence"/>
</dbReference>